<dbReference type="KEGG" id="vg:77057525"/>
<reference evidence="1 2" key="1">
    <citation type="submission" date="2018-04" db="EMBL/GenBank/DDBJ databases">
        <title>Klebsiella phage genome.</title>
        <authorList>
            <person name="Kozlova Y.N."/>
            <person name="Morozova V.V."/>
            <person name="Tikunov A.Y."/>
            <person name="Klopotova M.R."/>
            <person name="Fofanov M.V."/>
            <person name="Tikunova N.V."/>
        </authorList>
    </citation>
    <scope>NUCLEOTIDE SEQUENCE [LARGE SCALE GENOMIC DNA]</scope>
    <source>
        <strain evidence="1">195</strain>
    </source>
</reference>
<evidence type="ECO:0000313" key="1">
    <source>
        <dbReference type="EMBL" id="AWN07178.1"/>
    </source>
</evidence>
<accession>A0A2U8USR1</accession>
<dbReference type="RefSeq" id="YP_009801437.1">
    <property type="nucleotide sequence ID" value="NC_047970.1"/>
</dbReference>
<dbReference type="NCBIfam" id="NF040465">
    <property type="entry name" value="T7_gp19.5"/>
    <property type="match status" value="1"/>
</dbReference>
<dbReference type="GeneID" id="77057525"/>
<proteinExistence type="predicted"/>
<name>A0A2U8USR1_9CAUD</name>
<evidence type="ECO:0008006" key="3">
    <source>
        <dbReference type="Google" id="ProtNLM"/>
    </source>
</evidence>
<protein>
    <recommendedName>
        <fullName evidence="3">DUF5465 domain-containing protein</fullName>
    </recommendedName>
</protein>
<dbReference type="Proteomes" id="UP000246348">
    <property type="component" value="Segment"/>
</dbReference>
<evidence type="ECO:0000313" key="2">
    <source>
        <dbReference type="Proteomes" id="UP000246348"/>
    </source>
</evidence>
<organism evidence="1 2">
    <name type="scientific">Klebsiella phage KP32_isolate 195</name>
    <dbReference type="NCBI Taxonomy" id="2790306"/>
    <lineage>
        <taxon>Viruses</taxon>
        <taxon>Duplodnaviria</taxon>
        <taxon>Heunggongvirae</taxon>
        <taxon>Uroviricota</taxon>
        <taxon>Caudoviricetes</taxon>
        <taxon>Autographivirales</taxon>
        <taxon>Autotranscriptaviridae</taxon>
        <taxon>Studiervirinae</taxon>
        <taxon>Przondovirus</taxon>
        <taxon>Przondovirus KP32i195</taxon>
    </lineage>
</organism>
<sequence length="59" mass="6348">MRLLLTLLRHRTTWRFLLVLAGAIGASLATQQQLSGLETLVCSLLTCSDQGLPDALGIP</sequence>
<keyword evidence="2" id="KW-1185">Reference proteome</keyword>
<dbReference type="EMBL" id="MH172263">
    <property type="protein sequence ID" value="AWN07178.1"/>
    <property type="molecule type" value="Genomic_DNA"/>
</dbReference>